<organism evidence="2 3">
    <name type="scientific">Channa striata</name>
    <name type="common">Snakehead murrel</name>
    <name type="synonym">Ophicephalus striatus</name>
    <dbReference type="NCBI Taxonomy" id="64152"/>
    <lineage>
        <taxon>Eukaryota</taxon>
        <taxon>Metazoa</taxon>
        <taxon>Chordata</taxon>
        <taxon>Craniata</taxon>
        <taxon>Vertebrata</taxon>
        <taxon>Euteleostomi</taxon>
        <taxon>Actinopterygii</taxon>
        <taxon>Neopterygii</taxon>
        <taxon>Teleostei</taxon>
        <taxon>Neoteleostei</taxon>
        <taxon>Acanthomorphata</taxon>
        <taxon>Anabantaria</taxon>
        <taxon>Anabantiformes</taxon>
        <taxon>Channoidei</taxon>
        <taxon>Channidae</taxon>
        <taxon>Channa</taxon>
    </lineage>
</organism>
<protein>
    <submittedName>
        <fullName evidence="2">Uncharacterized protein</fullName>
    </submittedName>
</protein>
<evidence type="ECO:0000313" key="2">
    <source>
        <dbReference type="EMBL" id="KAK2840173.1"/>
    </source>
</evidence>
<keyword evidence="3" id="KW-1185">Reference proteome</keyword>
<sequence>MPLANHELPQKLFSLLKSAVNVFLLIVLFYTLQYIFDMEFVCSCKPGLHNNGVLYMVAPPLILTFVVSIIEPFPQERILTGRRFALCSQPLKFFIRLITMSAVWVSTVLFDGDWYFCLMTNLNMNQTGLPCRKDLDYDEQRIKDAYKTTSLDIGFGVICSFLFFWNISDWCGSICRRMKVSEAGFQSKKDLCLPYYRTVYNNHLEEEMRSYVNEKLKYIAAERVKAICEPHLQAIQNQELSRNNKENDNGNNTVSKDWWIISAFDFHQMEIPGTRGIMHQIRDVCLIRKLGERMQRICKPH</sequence>
<dbReference type="EMBL" id="JAUPFM010000010">
    <property type="protein sequence ID" value="KAK2840173.1"/>
    <property type="molecule type" value="Genomic_DNA"/>
</dbReference>
<keyword evidence="1" id="KW-0812">Transmembrane</keyword>
<feature type="transmembrane region" description="Helical" evidence="1">
    <location>
        <begin position="12"/>
        <end position="32"/>
    </location>
</feature>
<evidence type="ECO:0000256" key="1">
    <source>
        <dbReference type="SAM" id="Phobius"/>
    </source>
</evidence>
<reference evidence="2" key="1">
    <citation type="submission" date="2023-07" db="EMBL/GenBank/DDBJ databases">
        <title>Chromosome-level Genome Assembly of Striped Snakehead (Channa striata).</title>
        <authorList>
            <person name="Liu H."/>
        </authorList>
    </citation>
    <scope>NUCLEOTIDE SEQUENCE</scope>
    <source>
        <strain evidence="2">Gz</strain>
        <tissue evidence="2">Muscle</tissue>
    </source>
</reference>
<dbReference type="Proteomes" id="UP001187415">
    <property type="component" value="Unassembled WGS sequence"/>
</dbReference>
<proteinExistence type="predicted"/>
<evidence type="ECO:0000313" key="3">
    <source>
        <dbReference type="Proteomes" id="UP001187415"/>
    </source>
</evidence>
<feature type="transmembrane region" description="Helical" evidence="1">
    <location>
        <begin position="153"/>
        <end position="171"/>
    </location>
</feature>
<keyword evidence="1" id="KW-0472">Membrane</keyword>
<feature type="transmembrane region" description="Helical" evidence="1">
    <location>
        <begin position="52"/>
        <end position="73"/>
    </location>
</feature>
<comment type="caution">
    <text evidence="2">The sequence shown here is derived from an EMBL/GenBank/DDBJ whole genome shotgun (WGS) entry which is preliminary data.</text>
</comment>
<name>A0AA88MK48_CHASR</name>
<accession>A0AA88MK48</accession>
<keyword evidence="1" id="KW-1133">Transmembrane helix</keyword>
<feature type="transmembrane region" description="Helical" evidence="1">
    <location>
        <begin position="93"/>
        <end position="110"/>
    </location>
</feature>
<gene>
    <name evidence="2" type="ORF">Q5P01_013913</name>
</gene>
<dbReference type="AlphaFoldDB" id="A0AA88MK48"/>